<dbReference type="SUPFAM" id="SSF110857">
    <property type="entry name" value="Gamma-glutamyl cyclotransferase-like"/>
    <property type="match status" value="1"/>
</dbReference>
<accession>A0AAJ6NUS1</accession>
<keyword evidence="3" id="KW-1185">Reference proteome</keyword>
<dbReference type="KEGG" id="hbq:QI031_04620"/>
<reference evidence="2 3" key="1">
    <citation type="journal article" date="2023" name="Limnol Oceanogr Lett">
        <title>Environmental adaptations by the intertidal Antarctic cyanobacterium Halotia branconii CENA392 as revealed using long-read genome sequencing.</title>
        <authorList>
            <person name="Dextro R.B."/>
            <person name="Delbaje E."/>
            <person name="Freitas P.N.N."/>
            <person name="Geraldes V."/>
            <person name="Pinto E."/>
            <person name="Long P.F."/>
            <person name="Fiore M.F."/>
        </authorList>
    </citation>
    <scope>NUCLEOTIDE SEQUENCE [LARGE SCALE GENOMIC DNA]</scope>
    <source>
        <strain evidence="2 3">CENA392</strain>
    </source>
</reference>
<name>A0AAJ6NUS1_9CYAN</name>
<dbReference type="Gene3D" id="3.10.490.10">
    <property type="entry name" value="Gamma-glutamyl cyclotransferase-like"/>
    <property type="match status" value="1"/>
</dbReference>
<dbReference type="AlphaFoldDB" id="A0AAJ6NUS1"/>
<dbReference type="InterPro" id="IPR009288">
    <property type="entry name" value="AIG2-like_dom"/>
</dbReference>
<dbReference type="Pfam" id="PF06094">
    <property type="entry name" value="GGACT"/>
    <property type="match status" value="1"/>
</dbReference>
<protein>
    <submittedName>
        <fullName evidence="2">Gamma-glutamylcyclotransferase</fullName>
    </submittedName>
</protein>
<dbReference type="EMBL" id="CP124543">
    <property type="protein sequence ID" value="WGV26793.1"/>
    <property type="molecule type" value="Genomic_DNA"/>
</dbReference>
<dbReference type="InterPro" id="IPR013024">
    <property type="entry name" value="GGCT-like"/>
</dbReference>
<dbReference type="CDD" id="cd06661">
    <property type="entry name" value="GGCT_like"/>
    <property type="match status" value="1"/>
</dbReference>
<dbReference type="Proteomes" id="UP001223520">
    <property type="component" value="Chromosome"/>
</dbReference>
<evidence type="ECO:0000259" key="1">
    <source>
        <dbReference type="Pfam" id="PF06094"/>
    </source>
</evidence>
<sequence length="146" mass="16621">MNPKIKLSPQVRVFVYGTLKPSEANYQKYCAGKVLHAQRAVIKGQLFNLPFGYPALTSGECFVHGYLLSFNDLNILDALDELEDYQPTRQMSANLYNRQEVEICDRQGLPLGQAWVYFMTMERVYQLKGIPQPDGWWSSCGSIPPP</sequence>
<proteinExistence type="predicted"/>
<gene>
    <name evidence="2" type="ORF">QI031_04620</name>
</gene>
<evidence type="ECO:0000313" key="2">
    <source>
        <dbReference type="EMBL" id="WGV26793.1"/>
    </source>
</evidence>
<dbReference type="InterPro" id="IPR036568">
    <property type="entry name" value="GGCT-like_sf"/>
</dbReference>
<feature type="domain" description="Gamma-glutamylcyclotransferase AIG2-like" evidence="1">
    <location>
        <begin position="13"/>
        <end position="138"/>
    </location>
</feature>
<evidence type="ECO:0000313" key="3">
    <source>
        <dbReference type="Proteomes" id="UP001223520"/>
    </source>
</evidence>
<dbReference type="RefSeq" id="WP_281484037.1">
    <property type="nucleotide sequence ID" value="NZ_CP124543.1"/>
</dbReference>
<organism evidence="2 3">
    <name type="scientific">Halotia branconii CENA392</name>
    <dbReference type="NCBI Taxonomy" id="1539056"/>
    <lineage>
        <taxon>Bacteria</taxon>
        <taxon>Bacillati</taxon>
        <taxon>Cyanobacteriota</taxon>
        <taxon>Cyanophyceae</taxon>
        <taxon>Nostocales</taxon>
        <taxon>Nodulariaceae</taxon>
        <taxon>Halotia</taxon>
    </lineage>
</organism>